<dbReference type="Proteomes" id="UP001327560">
    <property type="component" value="Chromosome 8"/>
</dbReference>
<dbReference type="Pfam" id="PF11820">
    <property type="entry name" value="DUF3339"/>
    <property type="match status" value="1"/>
</dbReference>
<keyword evidence="1" id="KW-0472">Membrane</keyword>
<organism evidence="2 3">
    <name type="scientific">Canna indica</name>
    <name type="common">Indian-shot</name>
    <dbReference type="NCBI Taxonomy" id="4628"/>
    <lineage>
        <taxon>Eukaryota</taxon>
        <taxon>Viridiplantae</taxon>
        <taxon>Streptophyta</taxon>
        <taxon>Embryophyta</taxon>
        <taxon>Tracheophyta</taxon>
        <taxon>Spermatophyta</taxon>
        <taxon>Magnoliopsida</taxon>
        <taxon>Liliopsida</taxon>
        <taxon>Zingiberales</taxon>
        <taxon>Cannaceae</taxon>
        <taxon>Canna</taxon>
    </lineage>
</organism>
<accession>A0AAQ3QN12</accession>
<keyword evidence="3" id="KW-1185">Reference proteome</keyword>
<dbReference type="EMBL" id="CP136897">
    <property type="protein sequence ID" value="WOL17279.1"/>
    <property type="molecule type" value="Genomic_DNA"/>
</dbReference>
<sequence length="115" mass="13120">MMTGWGPVITVMVLFIVLSSGLLFQLSARTRVIEFSNMYTSGISTLVYAILFFAILIILVIAVGVHVPGYRFQQATLLEPIRLQVPTRYPGLVPWNLYMNRFQQGSRNQNRNRNL</sequence>
<evidence type="ECO:0000313" key="2">
    <source>
        <dbReference type="EMBL" id="WOL17279.1"/>
    </source>
</evidence>
<evidence type="ECO:0000313" key="3">
    <source>
        <dbReference type="Proteomes" id="UP001327560"/>
    </source>
</evidence>
<gene>
    <name evidence="2" type="ORF">Cni_G26069</name>
</gene>
<keyword evidence="1" id="KW-0812">Transmembrane</keyword>
<dbReference type="InterPro" id="IPR021775">
    <property type="entry name" value="DUF3339"/>
</dbReference>
<dbReference type="AlphaFoldDB" id="A0AAQ3QN12"/>
<dbReference type="PANTHER" id="PTHR33128">
    <property type="entry name" value="OS05G0103400 PROTEIN"/>
    <property type="match status" value="1"/>
</dbReference>
<keyword evidence="1" id="KW-1133">Transmembrane helix</keyword>
<feature type="transmembrane region" description="Helical" evidence="1">
    <location>
        <begin position="6"/>
        <end position="24"/>
    </location>
</feature>
<protein>
    <submittedName>
        <fullName evidence="2">Uncharacterized protein</fullName>
    </submittedName>
</protein>
<evidence type="ECO:0000256" key="1">
    <source>
        <dbReference type="SAM" id="Phobius"/>
    </source>
</evidence>
<dbReference type="PANTHER" id="PTHR33128:SF47">
    <property type="entry name" value="GPI-ANCHORED-LIKE PROTEIN (DUF 3339)"/>
    <property type="match status" value="1"/>
</dbReference>
<feature type="transmembrane region" description="Helical" evidence="1">
    <location>
        <begin position="45"/>
        <end position="67"/>
    </location>
</feature>
<reference evidence="2 3" key="1">
    <citation type="submission" date="2023-10" db="EMBL/GenBank/DDBJ databases">
        <title>Chromosome-scale genome assembly provides insights into flower coloration mechanisms of Canna indica.</title>
        <authorList>
            <person name="Li C."/>
        </authorList>
    </citation>
    <scope>NUCLEOTIDE SEQUENCE [LARGE SCALE GENOMIC DNA]</scope>
    <source>
        <tissue evidence="2">Flower</tissue>
    </source>
</reference>
<proteinExistence type="predicted"/>
<name>A0AAQ3QN12_9LILI</name>